<dbReference type="Gene3D" id="2.60.200.20">
    <property type="match status" value="1"/>
</dbReference>
<feature type="transmembrane region" description="Helical" evidence="1">
    <location>
        <begin position="279"/>
        <end position="299"/>
    </location>
</feature>
<dbReference type="PANTHER" id="PTHR36844">
    <property type="entry name" value="PROTEASE PRSW"/>
    <property type="match status" value="1"/>
</dbReference>
<dbReference type="AlphaFoldDB" id="A0AB73T9L3"/>
<dbReference type="SMART" id="SM00240">
    <property type="entry name" value="FHA"/>
    <property type="match status" value="1"/>
</dbReference>
<dbReference type="InterPro" id="IPR000253">
    <property type="entry name" value="FHA_dom"/>
</dbReference>
<evidence type="ECO:0000313" key="3">
    <source>
        <dbReference type="EMBL" id="PWJ78947.1"/>
    </source>
</evidence>
<sequence>MNCPQCKKQVPEGSQTCPYCGRSLRYGGNTEFYRKAAGSGLKLKDVFTDVLKHHDKSDGERLFMAGTQMTTPSESNMLREWQKPWVFARVGLIGILISFALYLMAYYLKTYAAFMMIGSFVIPVTALMFYWEMNIPRNIPLYEVALMFLTGGVISLFVSMLFFQVVDTEISSFAAFCEEPGKLLALAFFLRKPEKKYILNGILIGGAVGAGFSAMETAGYALEVLTRSGDAASVVITRGILSPGGHVVWAAMYGGALAMVKGSGRLEIRQLGDMRFLKYFLAAVGLHFIWNSGIAILPLPYVGDLSYVILTAAGWILLFTVIQKGISQIVGVTGGTAVSAGHAGQAQTGRKEAVSFQDTAVLMGVSGPYKGQSIMLQNGKIILGRDPGACSLVFPPQQAGISRIHCSLTFDGNAVWLSDEGSAYGTYLADGRRLTAGNRVRLCKGDRFCLGTADVMFEVRGGR</sequence>
<keyword evidence="1" id="KW-1133">Transmembrane helix</keyword>
<dbReference type="GO" id="GO:0008233">
    <property type="term" value="F:peptidase activity"/>
    <property type="evidence" value="ECO:0007669"/>
    <property type="project" value="InterPro"/>
</dbReference>
<dbReference type="PROSITE" id="PS50006">
    <property type="entry name" value="FHA_DOMAIN"/>
    <property type="match status" value="1"/>
</dbReference>
<comment type="caution">
    <text evidence="3">The sequence shown here is derived from an EMBL/GenBank/DDBJ whole genome shotgun (WGS) entry which is preliminary data.</text>
</comment>
<feature type="transmembrane region" description="Helical" evidence="1">
    <location>
        <begin position="305"/>
        <end position="322"/>
    </location>
</feature>
<reference evidence="3 4" key="1">
    <citation type="submission" date="2018-05" db="EMBL/GenBank/DDBJ databases">
        <authorList>
            <person name="Goeker M."/>
            <person name="Huntemann M."/>
            <person name="Clum A."/>
            <person name="Pillay M."/>
            <person name="Palaniappan K."/>
            <person name="Varghese N."/>
            <person name="Mikhailova N."/>
            <person name="Stamatis D."/>
            <person name="Reddy T."/>
            <person name="Daum C."/>
            <person name="Shapiro N."/>
            <person name="Ivanova N."/>
            <person name="Kyrpides N."/>
            <person name="Woyke T."/>
        </authorList>
    </citation>
    <scope>NUCLEOTIDE SEQUENCE [LARGE SCALE GENOMIC DNA]</scope>
    <source>
        <strain evidence="3 4">DSM 26524</strain>
    </source>
</reference>
<dbReference type="Pfam" id="PF13367">
    <property type="entry name" value="PrsW-protease"/>
    <property type="match status" value="1"/>
</dbReference>
<gene>
    <name evidence="3" type="ORF">C7383_101323</name>
</gene>
<feature type="transmembrane region" description="Helical" evidence="1">
    <location>
        <begin position="86"/>
        <end position="105"/>
    </location>
</feature>
<evidence type="ECO:0000259" key="2">
    <source>
        <dbReference type="PROSITE" id="PS50006"/>
    </source>
</evidence>
<dbReference type="PANTHER" id="PTHR36844:SF1">
    <property type="entry name" value="PROTEASE PRSW"/>
    <property type="match status" value="1"/>
</dbReference>
<feature type="transmembrane region" description="Helical" evidence="1">
    <location>
        <begin position="170"/>
        <end position="190"/>
    </location>
</feature>
<keyword evidence="4" id="KW-1185">Reference proteome</keyword>
<dbReference type="CDD" id="cd00060">
    <property type="entry name" value="FHA"/>
    <property type="match status" value="1"/>
</dbReference>
<feature type="transmembrane region" description="Helical" evidence="1">
    <location>
        <begin position="111"/>
        <end position="131"/>
    </location>
</feature>
<keyword evidence="1" id="KW-0472">Membrane</keyword>
<evidence type="ECO:0000313" key="4">
    <source>
        <dbReference type="Proteomes" id="UP000245412"/>
    </source>
</evidence>
<feature type="transmembrane region" description="Helical" evidence="1">
    <location>
        <begin position="235"/>
        <end position="258"/>
    </location>
</feature>
<dbReference type="InterPro" id="IPR026898">
    <property type="entry name" value="PrsW"/>
</dbReference>
<feature type="transmembrane region" description="Helical" evidence="1">
    <location>
        <begin position="197"/>
        <end position="215"/>
    </location>
</feature>
<feature type="domain" description="FHA" evidence="2">
    <location>
        <begin position="381"/>
        <end position="433"/>
    </location>
</feature>
<dbReference type="RefSeq" id="WP_109624383.1">
    <property type="nucleotide sequence ID" value="NZ_CABJAT010000001.1"/>
</dbReference>
<accession>A0AB73T9L3</accession>
<protein>
    <submittedName>
        <fullName evidence="3">RsiW-degrading membrane proteinase PrsW (M82 family)</fullName>
    </submittedName>
</protein>
<proteinExistence type="predicted"/>
<dbReference type="Proteomes" id="UP000245412">
    <property type="component" value="Unassembled WGS sequence"/>
</dbReference>
<dbReference type="Pfam" id="PF00498">
    <property type="entry name" value="FHA"/>
    <property type="match status" value="1"/>
</dbReference>
<dbReference type="SUPFAM" id="SSF49879">
    <property type="entry name" value="SMAD/FHA domain"/>
    <property type="match status" value="1"/>
</dbReference>
<organism evidence="3 4">
    <name type="scientific">Murimonas intestini</name>
    <dbReference type="NCBI Taxonomy" id="1337051"/>
    <lineage>
        <taxon>Bacteria</taxon>
        <taxon>Bacillati</taxon>
        <taxon>Bacillota</taxon>
        <taxon>Clostridia</taxon>
        <taxon>Lachnospirales</taxon>
        <taxon>Lachnospiraceae</taxon>
        <taxon>Murimonas</taxon>
    </lineage>
</organism>
<dbReference type="EMBL" id="QGGY01000001">
    <property type="protein sequence ID" value="PWJ78947.1"/>
    <property type="molecule type" value="Genomic_DNA"/>
</dbReference>
<feature type="transmembrane region" description="Helical" evidence="1">
    <location>
        <begin position="143"/>
        <end position="164"/>
    </location>
</feature>
<name>A0AB73T9L3_9FIRM</name>
<keyword evidence="1" id="KW-0812">Transmembrane</keyword>
<dbReference type="InterPro" id="IPR008984">
    <property type="entry name" value="SMAD_FHA_dom_sf"/>
</dbReference>
<evidence type="ECO:0000256" key="1">
    <source>
        <dbReference type="SAM" id="Phobius"/>
    </source>
</evidence>